<gene>
    <name evidence="3" type="ORF">BX592_108148</name>
</gene>
<name>A0A4V3HF11_9BURK</name>
<dbReference type="InterPro" id="IPR025295">
    <property type="entry name" value="eCIS_core_dom"/>
</dbReference>
<proteinExistence type="predicted"/>
<feature type="region of interest" description="Disordered" evidence="1">
    <location>
        <begin position="178"/>
        <end position="197"/>
    </location>
</feature>
<feature type="compositionally biased region" description="Low complexity" evidence="1">
    <location>
        <begin position="216"/>
        <end position="239"/>
    </location>
</feature>
<protein>
    <submittedName>
        <fullName evidence="3">Uncharacterized protein DUF4157</fullName>
    </submittedName>
</protein>
<dbReference type="Proteomes" id="UP000295509">
    <property type="component" value="Unassembled WGS sequence"/>
</dbReference>
<dbReference type="EMBL" id="SORE01000008">
    <property type="protein sequence ID" value="TDY50911.1"/>
    <property type="molecule type" value="Genomic_DNA"/>
</dbReference>
<organism evidence="3 4">
    <name type="scientific">Paraburkholderia rhizosphaerae</name>
    <dbReference type="NCBI Taxonomy" id="480658"/>
    <lineage>
        <taxon>Bacteria</taxon>
        <taxon>Pseudomonadati</taxon>
        <taxon>Pseudomonadota</taxon>
        <taxon>Betaproteobacteria</taxon>
        <taxon>Burkholderiales</taxon>
        <taxon>Burkholderiaceae</taxon>
        <taxon>Paraburkholderia</taxon>
    </lineage>
</organism>
<keyword evidence="4" id="KW-1185">Reference proteome</keyword>
<reference evidence="3 4" key="1">
    <citation type="submission" date="2019-03" db="EMBL/GenBank/DDBJ databases">
        <title>Genomic Encyclopedia of Type Strains, Phase III (KMG-III): the genomes of soil and plant-associated and newly described type strains.</title>
        <authorList>
            <person name="Whitman W."/>
        </authorList>
    </citation>
    <scope>NUCLEOTIDE SEQUENCE [LARGE SCALE GENOMIC DNA]</scope>
    <source>
        <strain evidence="3 4">LMG 29544</strain>
    </source>
</reference>
<comment type="caution">
    <text evidence="3">The sequence shown here is derived from an EMBL/GenBank/DDBJ whole genome shotgun (WGS) entry which is preliminary data.</text>
</comment>
<evidence type="ECO:0000313" key="3">
    <source>
        <dbReference type="EMBL" id="TDY50911.1"/>
    </source>
</evidence>
<feature type="region of interest" description="Disordered" evidence="1">
    <location>
        <begin position="212"/>
        <end position="280"/>
    </location>
</feature>
<sequence length="1325" mass="141128">MVAARARTAQPVIARKAQGADHDECPYCQHKARVSQPGDPLEYEADRAADAVMNRAALPALNPAAGQFQRDPSDAAPHDEPRAKPADAGTVGEALAQTPVGQQLIAKGEEQGKRALSHPAGAAAAGVIAGGAVAGLASARQPLPFQPPAVPLGQSGLRAGLRYEGPVSAPTYVGATLSGPLSGEPKATKPPAHDPAAYRAQTERMRAELDRWKPKAPAASASAQSAPPGALVPAAPLPASIHAPAPAPLEPRKKDAATPVQRKANSRAEAPSPVADTIDESGDALDSATRRFMEQRFGRDFSAVRIHTGPRSARATDALKARAFTYGEHVVFASGEYHPATESGRRLLAHELAHVAQQGAAPLHATAASMPMRRQDAAGVVAPLSTAPANTIARESAPELKDEKIKVDDLSRLSGLEYTVTRDPGTIEDGAIPYQIKPLYIPIAKGQRVLPIYQARTSPPGKLSSTVELKPKPHNVNERNETGSERRREKWLQQVGWTSANADQNWANAGGATTFPNRNVNNVPKPCDLDHIVELQLGGEDDAPNFQVLDSCPNRSSGSTLKNQVYRIAQKIVEYRVRNAYKDKDVTRIRMIFTGAQMGDSPDTPCKTSGVVGKETCDKGKDAQGVVTPASSCLAIEDCAMNGKGSAAAAVPEQTATYTVKASDRISVDFKVPQSFRDKPDAPPVALDTGENVKAAGFIKSFRAKTLAHPAARKGARSKPAAAQPDTMTFEVSDEIKNLKGIDKIEFPVKPDNTLELALPKKAKGIRIEFKGMSPGEITSIKPGEDGADFAGNLSPTIPFLGKLGFEYEAGKLWITKGLDPKEMKLPVPGLAIDRSDVKFAFLPKLEASGGLAMSYTRANRKLLDLSLNAKADANGFLFGGDLRAYLPGVESANGHVDYSKAQGWSGKAELNVDDLKKKLKFVTGGKASVSFRNDGKSGFAVDAQGSVNLNLPHASDATLALVNKGGRWIFRGGATFDVPRLHSVRLDIEYDGEHLSGDLKGIGFKYKKFDGSIDLRYRDEKFSGAGQVKIEHERVKGKLDVKLTPDERFTGSGQLTIQIKEGLEATAGVELDEHEVVRVTGKVAFTKPIKLFDAFGHHANIFTAKVDIPIPGANIAGVGVNARIEGGLEAGYKIGPGEIRNAEAEVKLNPLEENPNLVFKASGQLWIGASAEIKGSVTGSIVLKAYVAEVGGGLTVSASALLNGDVSSTVELNYADARYWAEADFSASIGLAILLALEASVHASAGFGPFKVGTEYRWTLAQKKFDTGLQLGVKLKKKLKYSSDKSFEIPSPSDIEITKPDINPGRLIDDVFKASDQDKKEKPQ</sequence>
<evidence type="ECO:0000259" key="2">
    <source>
        <dbReference type="Pfam" id="PF13699"/>
    </source>
</evidence>
<feature type="region of interest" description="Disordered" evidence="1">
    <location>
        <begin position="60"/>
        <end position="99"/>
    </location>
</feature>
<accession>A0A4V3HF11</accession>
<feature type="region of interest" description="Disordered" evidence="1">
    <location>
        <begin position="1"/>
        <end position="22"/>
    </location>
</feature>
<dbReference type="Pfam" id="PF13699">
    <property type="entry name" value="eCIS_core"/>
    <property type="match status" value="1"/>
</dbReference>
<feature type="compositionally biased region" description="Basic and acidic residues" evidence="1">
    <location>
        <begin position="71"/>
        <end position="85"/>
    </location>
</feature>
<evidence type="ECO:0000313" key="4">
    <source>
        <dbReference type="Proteomes" id="UP000295509"/>
    </source>
</evidence>
<evidence type="ECO:0000256" key="1">
    <source>
        <dbReference type="SAM" id="MobiDB-lite"/>
    </source>
</evidence>
<feature type="domain" description="eCIS core" evidence="2">
    <location>
        <begin position="285"/>
        <end position="360"/>
    </location>
</feature>